<keyword evidence="2 8" id="KW-0436">Ligase</keyword>
<keyword evidence="1" id="KW-0963">Cytoplasm</keyword>
<comment type="caution">
    <text evidence="8">The sequence shown here is derived from an EMBL/GenBank/DDBJ whole genome shotgun (WGS) entry which is preliminary data.</text>
</comment>
<keyword evidence="6" id="KW-0030">Aminoacyl-tRNA synthetase</keyword>
<dbReference type="GO" id="GO:0005737">
    <property type="term" value="C:cytoplasm"/>
    <property type="evidence" value="ECO:0007669"/>
    <property type="project" value="TreeGrafter"/>
</dbReference>
<dbReference type="AlphaFoldDB" id="A0A931SEA5"/>
<protein>
    <submittedName>
        <fullName evidence="8">Glycine--tRNA ligase</fullName>
        <ecNumber evidence="8">6.1.1.14</ecNumber>
    </submittedName>
</protein>
<dbReference type="Gene3D" id="3.30.930.10">
    <property type="entry name" value="Bira Bifunctional Protein, Domain 2"/>
    <property type="match status" value="1"/>
</dbReference>
<dbReference type="CDD" id="cd00774">
    <property type="entry name" value="GlyRS-like_core"/>
    <property type="match status" value="1"/>
</dbReference>
<evidence type="ECO:0000259" key="7">
    <source>
        <dbReference type="PROSITE" id="PS50862"/>
    </source>
</evidence>
<dbReference type="InterPro" id="IPR027031">
    <property type="entry name" value="Gly-tRNA_synthase/POLG2"/>
</dbReference>
<dbReference type="GO" id="GO:0070062">
    <property type="term" value="C:extracellular exosome"/>
    <property type="evidence" value="ECO:0007669"/>
    <property type="project" value="UniProtKB-ARBA"/>
</dbReference>
<dbReference type="PANTHER" id="PTHR10745:SF8">
    <property type="entry name" value="DNA POLYMERASE SUBUNIT GAMMA-2, MITOCHONDRIAL"/>
    <property type="match status" value="1"/>
</dbReference>
<feature type="domain" description="Aminoacyl-transfer RNA synthetases class-II family profile" evidence="7">
    <location>
        <begin position="11"/>
        <end position="335"/>
    </location>
</feature>
<dbReference type="CDD" id="cd00858">
    <property type="entry name" value="GlyRS_anticodon"/>
    <property type="match status" value="1"/>
</dbReference>
<dbReference type="GO" id="GO:0004081">
    <property type="term" value="F:bis(5'-nucleosyl)-tetraphosphatase (asymmetrical) activity"/>
    <property type="evidence" value="ECO:0007669"/>
    <property type="project" value="UniProtKB-ARBA"/>
</dbReference>
<dbReference type="NCBIfam" id="NF003211">
    <property type="entry name" value="PRK04173.1"/>
    <property type="match status" value="1"/>
</dbReference>
<proteinExistence type="predicted"/>
<evidence type="ECO:0000256" key="5">
    <source>
        <dbReference type="ARBA" id="ARBA00022917"/>
    </source>
</evidence>
<dbReference type="Proteomes" id="UP000724148">
    <property type="component" value="Unassembled WGS sequence"/>
</dbReference>
<sequence>MSTHASKISMEKIVSLAKRRGFIFPGSEIYGGLSGTWDYGPLGVELKNNIKREFWRTLVYQRDDTVGLDAAVLMNPRVWEASGHTEAFADPLIECKVCHERIRADNQEDKESHEKTHRTRKETPAWTEPRQFNLLMAAELGSVEGKKSSVYLRGEITQGVHVNFKNVLDAAWMKIPFGIVQIGKAFRNEITPGNFTFRSREFEQMELQYYVRPHEAESMRWFLYWKEERMAWYKRLGIRGANLRFREHAPDERAHYARAAWDIEYNSPFGGWKECEGIHHRGEWDLSRHKEFSGVDLSYFDEEAKERFIPWVIETSGGVDRALLFFLIDAYREEPDKDGVRTLLKIHPQLAPYKVAVFPLLANKPDLVDRARKIYTILKSSLVAAWDDIGNIGKRYRRQDEIGTPFCITVDFETLEDGTVTVRDRDTMRQERVNEKELIEHLSDKIKTGS</sequence>
<name>A0A931SEA5_9BACT</name>
<evidence type="ECO:0000313" key="9">
    <source>
        <dbReference type="Proteomes" id="UP000724148"/>
    </source>
</evidence>
<dbReference type="InterPro" id="IPR033731">
    <property type="entry name" value="GlyRS-like_core"/>
</dbReference>
<evidence type="ECO:0000256" key="4">
    <source>
        <dbReference type="ARBA" id="ARBA00022840"/>
    </source>
</evidence>
<dbReference type="PANTHER" id="PTHR10745">
    <property type="entry name" value="GLYCYL-TRNA SYNTHETASE/DNA POLYMERASE SUBUNIT GAMMA-2"/>
    <property type="match status" value="1"/>
</dbReference>
<gene>
    <name evidence="8" type="ORF">HYT40_03110</name>
</gene>
<dbReference type="EC" id="6.1.1.14" evidence="8"/>
<evidence type="ECO:0000256" key="6">
    <source>
        <dbReference type="ARBA" id="ARBA00023146"/>
    </source>
</evidence>
<evidence type="ECO:0000256" key="3">
    <source>
        <dbReference type="ARBA" id="ARBA00022741"/>
    </source>
</evidence>
<evidence type="ECO:0000256" key="1">
    <source>
        <dbReference type="ARBA" id="ARBA00022490"/>
    </source>
</evidence>
<dbReference type="GO" id="GO:0004820">
    <property type="term" value="F:glycine-tRNA ligase activity"/>
    <property type="evidence" value="ECO:0007669"/>
    <property type="project" value="UniProtKB-EC"/>
</dbReference>
<dbReference type="FunFam" id="3.40.50.800:FF:000002">
    <property type="entry name" value="Glycine--tRNA ligase"/>
    <property type="match status" value="1"/>
</dbReference>
<keyword evidence="3" id="KW-0547">Nucleotide-binding</keyword>
<dbReference type="InterPro" id="IPR006195">
    <property type="entry name" value="aa-tRNA-synth_II"/>
</dbReference>
<reference evidence="8" key="1">
    <citation type="submission" date="2020-07" db="EMBL/GenBank/DDBJ databases">
        <title>Huge and variable diversity of episymbiotic CPR bacteria and DPANN archaea in groundwater ecosystems.</title>
        <authorList>
            <person name="He C.Y."/>
            <person name="Keren R."/>
            <person name="Whittaker M."/>
            <person name="Farag I.F."/>
            <person name="Doudna J."/>
            <person name="Cate J.H.D."/>
            <person name="Banfield J.F."/>
        </authorList>
    </citation>
    <scope>NUCLEOTIDE SEQUENCE</scope>
    <source>
        <strain evidence="8">NC_groundwater_193_Ag_S-0.1um_51_7</strain>
    </source>
</reference>
<dbReference type="GO" id="GO:0006426">
    <property type="term" value="P:glycyl-tRNA aminoacylation"/>
    <property type="evidence" value="ECO:0007669"/>
    <property type="project" value="TreeGrafter"/>
</dbReference>
<keyword evidence="5" id="KW-0648">Protein biosynthesis</keyword>
<dbReference type="PROSITE" id="PS50862">
    <property type="entry name" value="AA_TRNA_LIGASE_II"/>
    <property type="match status" value="1"/>
</dbReference>
<dbReference type="InterPro" id="IPR045864">
    <property type="entry name" value="aa-tRNA-synth_II/BPL/LPL"/>
</dbReference>
<evidence type="ECO:0000256" key="2">
    <source>
        <dbReference type="ARBA" id="ARBA00022598"/>
    </source>
</evidence>
<evidence type="ECO:0000313" key="8">
    <source>
        <dbReference type="EMBL" id="MBI2097108.1"/>
    </source>
</evidence>
<organism evidence="8 9">
    <name type="scientific">Candidatus Sungiibacteriota bacterium</name>
    <dbReference type="NCBI Taxonomy" id="2750080"/>
    <lineage>
        <taxon>Bacteria</taxon>
        <taxon>Candidatus Sungiibacteriota</taxon>
    </lineage>
</organism>
<dbReference type="Gene3D" id="3.40.50.800">
    <property type="entry name" value="Anticodon-binding domain"/>
    <property type="match status" value="1"/>
</dbReference>
<dbReference type="SUPFAM" id="SSF55681">
    <property type="entry name" value="Class II aaRS and biotin synthetases"/>
    <property type="match status" value="1"/>
</dbReference>
<keyword evidence="4" id="KW-0067">ATP-binding</keyword>
<dbReference type="GO" id="GO:1990742">
    <property type="term" value="C:microvesicle"/>
    <property type="evidence" value="ECO:0007669"/>
    <property type="project" value="UniProtKB-ARBA"/>
</dbReference>
<dbReference type="GO" id="GO:0005524">
    <property type="term" value="F:ATP binding"/>
    <property type="evidence" value="ECO:0007669"/>
    <property type="project" value="UniProtKB-KW"/>
</dbReference>
<accession>A0A931SEA5</accession>
<dbReference type="Pfam" id="PF03129">
    <property type="entry name" value="HGTP_anticodon"/>
    <property type="match status" value="1"/>
</dbReference>
<dbReference type="EMBL" id="JACOZA010000081">
    <property type="protein sequence ID" value="MBI2097108.1"/>
    <property type="molecule type" value="Genomic_DNA"/>
</dbReference>
<dbReference type="PRINTS" id="PR01043">
    <property type="entry name" value="TRNASYNTHGLY"/>
</dbReference>
<dbReference type="GO" id="GO:0015966">
    <property type="term" value="P:diadenosine tetraphosphate biosynthetic process"/>
    <property type="evidence" value="ECO:0007669"/>
    <property type="project" value="UniProtKB-ARBA"/>
</dbReference>
<dbReference type="InterPro" id="IPR036621">
    <property type="entry name" value="Anticodon-bd_dom_sf"/>
</dbReference>
<dbReference type="SUPFAM" id="SSF52954">
    <property type="entry name" value="Class II aaRS ABD-related"/>
    <property type="match status" value="1"/>
</dbReference>
<dbReference type="InterPro" id="IPR004154">
    <property type="entry name" value="Anticodon-bd"/>
</dbReference>